<name>A0AA45L774_9PSEU</name>
<dbReference type="Gene3D" id="3.40.190.10">
    <property type="entry name" value="Periplasmic binding protein-like II"/>
    <property type="match status" value="1"/>
</dbReference>
<dbReference type="InterPro" id="IPR050811">
    <property type="entry name" value="Phosphate_ABC_transporter"/>
</dbReference>
<evidence type="ECO:0000256" key="1">
    <source>
        <dbReference type="SAM" id="Phobius"/>
    </source>
</evidence>
<dbReference type="PANTHER" id="PTHR30570:SF1">
    <property type="entry name" value="PHOSPHATE-BINDING PROTEIN PSTS"/>
    <property type="match status" value="1"/>
</dbReference>
<evidence type="ECO:0000313" key="3">
    <source>
        <dbReference type="Proteomes" id="UP000677152"/>
    </source>
</evidence>
<keyword evidence="1" id="KW-0812">Transmembrane</keyword>
<evidence type="ECO:0000313" key="2">
    <source>
        <dbReference type="EMBL" id="QUF04582.1"/>
    </source>
</evidence>
<dbReference type="SUPFAM" id="SSF53850">
    <property type="entry name" value="Periplasmic binding protein-like II"/>
    <property type="match status" value="1"/>
</dbReference>
<protein>
    <submittedName>
        <fullName evidence="2">Uncharacterized protein</fullName>
    </submittedName>
</protein>
<dbReference type="EMBL" id="CP073249">
    <property type="protein sequence ID" value="QUF04582.1"/>
    <property type="molecule type" value="Genomic_DNA"/>
</dbReference>
<feature type="transmembrane region" description="Helical" evidence="1">
    <location>
        <begin position="16"/>
        <end position="36"/>
    </location>
</feature>
<dbReference type="AlphaFoldDB" id="A0AA45L774"/>
<sequence>MPDQGFLTENSDSLQVLTGVVSLVVTLPLSLLGWWLKRKQVTDRVHLDTPVGINPAEDTSMIDVRLVNQKNVVDKPSFALVRIANTGNAAIRTEDFEDALTPEFGGRTVVDAEIVEGDALLRRVERCPQWPNPGGAKLVLPKSPLNREDRIKLLVLLSGEPDADLVVTGSSAFAPVVEKLAEACRDKRGSGAKVELIANSAYAGVDSLVDSTDEQRQRIAVVVNAATGVRQLTTEQVREIYRSGTRAAFEETVLERGQPAHDSETDCEPKGDGQIFCEKGATNDLLVAVATKQWAVGYSELEAARKAAEVYPQLRIVTLGGVDPDDLDTAKDYPFRAKEYFYTKGKPADGAITQAFIECATSPAGVRVVAELGFGNRPRPCRRHPLGSLVTATAPHLPSPW</sequence>
<dbReference type="Proteomes" id="UP000677152">
    <property type="component" value="Chromosome"/>
</dbReference>
<keyword evidence="1" id="KW-1133">Transmembrane helix</keyword>
<accession>A0AA45L774</accession>
<organism evidence="2 3">
    <name type="scientific">Actinosynnema pretiosum subsp. pretiosum</name>
    <dbReference type="NCBI Taxonomy" id="103721"/>
    <lineage>
        <taxon>Bacteria</taxon>
        <taxon>Bacillati</taxon>
        <taxon>Actinomycetota</taxon>
        <taxon>Actinomycetes</taxon>
        <taxon>Pseudonocardiales</taxon>
        <taxon>Pseudonocardiaceae</taxon>
        <taxon>Actinosynnema</taxon>
    </lineage>
</organism>
<keyword evidence="1" id="KW-0472">Membrane</keyword>
<reference evidence="2" key="1">
    <citation type="submission" date="2021-04" db="EMBL/GenBank/DDBJ databases">
        <title>Genomic sequence of Actinosynnema pretiosum subsp. pretiosum ATCC 31280 (C-14919).</title>
        <authorList>
            <person name="Bai L."/>
            <person name="Wang X."/>
            <person name="Xiao Y."/>
        </authorList>
    </citation>
    <scope>NUCLEOTIDE SEQUENCE</scope>
    <source>
        <strain evidence="2">ATCC 31280</strain>
    </source>
</reference>
<proteinExistence type="predicted"/>
<dbReference type="PANTHER" id="PTHR30570">
    <property type="entry name" value="PERIPLASMIC PHOSPHATE BINDING COMPONENT OF PHOSPHATE ABC TRANSPORTER"/>
    <property type="match status" value="1"/>
</dbReference>
<gene>
    <name evidence="2" type="ORF">KCV87_00045</name>
</gene>